<evidence type="ECO:0000259" key="9">
    <source>
        <dbReference type="PROSITE" id="PS51383"/>
    </source>
</evidence>
<dbReference type="SUPFAM" id="SSF53613">
    <property type="entry name" value="Ribokinase-like"/>
    <property type="match status" value="1"/>
</dbReference>
<dbReference type="GO" id="GO:0047453">
    <property type="term" value="F:ATP-dependent NAD(P)H-hydrate dehydratase activity"/>
    <property type="evidence" value="ECO:0007669"/>
    <property type="project" value="UniProtKB-EC"/>
</dbReference>
<dbReference type="PANTHER" id="PTHR12592">
    <property type="entry name" value="ATP-DEPENDENT (S)-NAD(P)H-HYDRATE DEHYDRATASE FAMILY MEMBER"/>
    <property type="match status" value="1"/>
</dbReference>
<dbReference type="PROSITE" id="PS51383">
    <property type="entry name" value="YJEF_C_3"/>
    <property type="match status" value="1"/>
</dbReference>
<keyword evidence="2" id="KW-0547">Nucleotide-binding</keyword>
<dbReference type="AlphaFoldDB" id="T2M9H7"/>
<sequence length="299" mass="32813">FKKMLSTGRIIKEFQIADIKNIIPKLSSSLHKGQCGRIGVIGGSSEYTGAPYFAAMTALRLGADIVHVFCSSAAGTAIKSYSPDLIVHPILDDDTVLKQLRMWLPRLHCVVFGPGLGREKISLYSDILDLLKQFGKPTVVDADGLYVISELPNLLKDFKNVILTPNASEFKRLLDSLTNNNMPESEQLNSFFKSYGDVTLVKKGNNDEIINFKSYSCVTGGSVCRCGGQGDVLAGSIALFSCWADLAKSNDPLTLGAYSGCLFTKTLSSHVFKHYGRSMITNDFFPKIHNVFKDMFGEE</sequence>
<evidence type="ECO:0000256" key="6">
    <source>
        <dbReference type="ARBA" id="ARBA00023239"/>
    </source>
</evidence>
<name>T2M9H7_HYDVU</name>
<comment type="catalytic activity">
    <reaction evidence="8">
        <text>(6S)-NADPHX + ATP = ADP + phosphate + NADPH + H(+)</text>
        <dbReference type="Rhea" id="RHEA:32231"/>
        <dbReference type="ChEBI" id="CHEBI:15378"/>
        <dbReference type="ChEBI" id="CHEBI:30616"/>
        <dbReference type="ChEBI" id="CHEBI:43474"/>
        <dbReference type="ChEBI" id="CHEBI:57783"/>
        <dbReference type="ChEBI" id="CHEBI:64076"/>
        <dbReference type="ChEBI" id="CHEBI:456216"/>
        <dbReference type="EC" id="4.2.1.93"/>
    </reaction>
</comment>
<evidence type="ECO:0000256" key="7">
    <source>
        <dbReference type="ARBA" id="ARBA00029804"/>
    </source>
</evidence>
<protein>
    <recommendedName>
        <fullName evidence="1">ATP-dependent NAD(P)H-hydrate dehydratase</fullName>
        <ecNumber evidence="1">4.2.1.93</ecNumber>
    </recommendedName>
    <alternativeName>
        <fullName evidence="7">NAD(P)HX dehydratase</fullName>
    </alternativeName>
</protein>
<dbReference type="InterPro" id="IPR029056">
    <property type="entry name" value="Ribokinase-like"/>
</dbReference>
<dbReference type="NCBIfam" id="TIGR00196">
    <property type="entry name" value="yjeF_cterm"/>
    <property type="match status" value="1"/>
</dbReference>
<keyword evidence="10" id="KW-0418">Kinase</keyword>
<dbReference type="InterPro" id="IPR017953">
    <property type="entry name" value="Carbohydrate_kinase_pred_CS"/>
</dbReference>
<keyword evidence="6" id="KW-0456">Lyase</keyword>
<evidence type="ECO:0000256" key="5">
    <source>
        <dbReference type="ARBA" id="ARBA00023027"/>
    </source>
</evidence>
<feature type="domain" description="YjeF C-terminal" evidence="9">
    <location>
        <begin position="15"/>
        <end position="295"/>
    </location>
</feature>
<dbReference type="CDD" id="cd01171">
    <property type="entry name" value="YXKO-related"/>
    <property type="match status" value="1"/>
</dbReference>
<dbReference type="GO" id="GO:0005524">
    <property type="term" value="F:ATP binding"/>
    <property type="evidence" value="ECO:0007669"/>
    <property type="project" value="UniProtKB-KW"/>
</dbReference>
<keyword evidence="5" id="KW-0520">NAD</keyword>
<dbReference type="HAMAP" id="MF_01965">
    <property type="entry name" value="NADHX_dehydratase"/>
    <property type="match status" value="1"/>
</dbReference>
<dbReference type="GO" id="GO:0016301">
    <property type="term" value="F:kinase activity"/>
    <property type="evidence" value="ECO:0007669"/>
    <property type="project" value="UniProtKB-KW"/>
</dbReference>
<keyword evidence="3" id="KW-0067">ATP-binding</keyword>
<evidence type="ECO:0000256" key="1">
    <source>
        <dbReference type="ARBA" id="ARBA00013249"/>
    </source>
</evidence>
<dbReference type="PROSITE" id="PS01050">
    <property type="entry name" value="YJEF_C_2"/>
    <property type="match status" value="1"/>
</dbReference>
<reference evidence="10" key="1">
    <citation type="journal article" date="2013" name="Genome Biol. Evol.">
        <title>Punctuated emergences of genetic and phenotypic innovations in eumetazoan, bilaterian, euteleostome, and hominidae ancestors.</title>
        <authorList>
            <person name="Wenger Y."/>
            <person name="Galliot B."/>
        </authorList>
    </citation>
    <scope>NUCLEOTIDE SEQUENCE</scope>
    <source>
        <tissue evidence="10">Whole animals</tissue>
    </source>
</reference>
<dbReference type="EC" id="4.2.1.93" evidence="1"/>
<dbReference type="Pfam" id="PF01256">
    <property type="entry name" value="Carb_kinase"/>
    <property type="match status" value="1"/>
</dbReference>
<dbReference type="EMBL" id="HAAD01002726">
    <property type="protein sequence ID" value="CDG68958.1"/>
    <property type="molecule type" value="mRNA"/>
</dbReference>
<dbReference type="GO" id="GO:0110051">
    <property type="term" value="P:metabolite repair"/>
    <property type="evidence" value="ECO:0007669"/>
    <property type="project" value="TreeGrafter"/>
</dbReference>
<gene>
    <name evidence="10" type="primary">CARKD</name>
</gene>
<accession>T2M9H7</accession>
<evidence type="ECO:0000256" key="2">
    <source>
        <dbReference type="ARBA" id="ARBA00022741"/>
    </source>
</evidence>
<dbReference type="Gene3D" id="3.40.1190.20">
    <property type="match status" value="1"/>
</dbReference>
<evidence type="ECO:0000313" key="10">
    <source>
        <dbReference type="EMBL" id="CDG68958.1"/>
    </source>
</evidence>
<feature type="non-terminal residue" evidence="10">
    <location>
        <position position="1"/>
    </location>
</feature>
<proteinExistence type="evidence at transcript level"/>
<evidence type="ECO:0000256" key="3">
    <source>
        <dbReference type="ARBA" id="ARBA00022840"/>
    </source>
</evidence>
<dbReference type="OrthoDB" id="8110916at2759"/>
<evidence type="ECO:0000256" key="8">
    <source>
        <dbReference type="ARBA" id="ARBA00047472"/>
    </source>
</evidence>
<organism evidence="10">
    <name type="scientific">Hydra vulgaris</name>
    <name type="common">Hydra</name>
    <name type="synonym">Hydra attenuata</name>
    <dbReference type="NCBI Taxonomy" id="6087"/>
    <lineage>
        <taxon>Eukaryota</taxon>
        <taxon>Metazoa</taxon>
        <taxon>Cnidaria</taxon>
        <taxon>Hydrozoa</taxon>
        <taxon>Hydroidolina</taxon>
        <taxon>Anthoathecata</taxon>
        <taxon>Aplanulata</taxon>
        <taxon>Hydridae</taxon>
        <taxon>Hydra</taxon>
    </lineage>
</organism>
<dbReference type="PANTHER" id="PTHR12592:SF0">
    <property type="entry name" value="ATP-DEPENDENT (S)-NAD(P)H-HYDRATE DEHYDRATASE"/>
    <property type="match status" value="1"/>
</dbReference>
<evidence type="ECO:0000256" key="4">
    <source>
        <dbReference type="ARBA" id="ARBA00022857"/>
    </source>
</evidence>
<dbReference type="InterPro" id="IPR000631">
    <property type="entry name" value="CARKD"/>
</dbReference>
<keyword evidence="4" id="KW-0521">NADP</keyword>
<keyword evidence="10" id="KW-0808">Transferase</keyword>